<gene>
    <name evidence="2" type="ORF">FZC74_05665</name>
</gene>
<feature type="domain" description="NERD" evidence="1">
    <location>
        <begin position="37"/>
        <end position="153"/>
    </location>
</feature>
<evidence type="ECO:0000259" key="1">
    <source>
        <dbReference type="PROSITE" id="PS50965"/>
    </source>
</evidence>
<dbReference type="InterPro" id="IPR011528">
    <property type="entry name" value="NERD"/>
</dbReference>
<dbReference type="Pfam" id="PF08378">
    <property type="entry name" value="NERD"/>
    <property type="match status" value="1"/>
</dbReference>
<reference evidence="2 3" key="1">
    <citation type="submission" date="2019-08" db="EMBL/GenBank/DDBJ databases">
        <title>Bacillus genomes from the desert of Cuatro Cienegas, Coahuila.</title>
        <authorList>
            <person name="Olmedo-Alvarez G."/>
        </authorList>
    </citation>
    <scope>NUCLEOTIDE SEQUENCE [LARGE SCALE GENOMIC DNA]</scope>
    <source>
        <strain evidence="2 3">CH88_3T</strain>
    </source>
</reference>
<dbReference type="RefSeq" id="WP_148965196.1">
    <property type="nucleotide sequence ID" value="NZ_VTEU01000002.1"/>
</dbReference>
<name>A0AA94WRT9_9BACI</name>
<evidence type="ECO:0000313" key="2">
    <source>
        <dbReference type="EMBL" id="TYS59639.1"/>
    </source>
</evidence>
<dbReference type="PROSITE" id="PS50965">
    <property type="entry name" value="NERD"/>
    <property type="match status" value="1"/>
</dbReference>
<sequence length="308" mass="35892">MLVKSRTVSVEMQMYQSLNARTTLLEKEKQYLWNLEKGYEGECMFDVLTEKVDGCNHLILNDLLLKHNNTTFQIDSLIITPRNAYLFEVKNFEGDYIYDTRTDQLHVKANSKDYEVTNPLNQLNRCNSLLRLFFQSYGFNLPIIASVVFINSEFTLYQSPPDKPFIHPTQINRYLKGLQNNSSSKLTNMHTALAEKLTSLHMVDSPFKTFPEYSYDQVEKGLVCASCSSLSVVVEGRSARCVRCLRMETLEEVVLRHVGEFRMLFPDRPVSTKNIHEWCKEIKSPKTIRRILDKHMNNKGSNRWSYFE</sequence>
<dbReference type="EMBL" id="VTEU01000002">
    <property type="protein sequence ID" value="TYS59639.1"/>
    <property type="molecule type" value="Genomic_DNA"/>
</dbReference>
<dbReference type="AlphaFoldDB" id="A0AA94WRT9"/>
<proteinExistence type="predicted"/>
<evidence type="ECO:0000313" key="3">
    <source>
        <dbReference type="Proteomes" id="UP000323393"/>
    </source>
</evidence>
<comment type="caution">
    <text evidence="2">The sequence shown here is derived from an EMBL/GenBank/DDBJ whole genome shotgun (WGS) entry which is preliminary data.</text>
</comment>
<protein>
    <submittedName>
        <fullName evidence="2">NERD domain-containing protein</fullName>
    </submittedName>
</protein>
<accession>A0AA94WRT9</accession>
<dbReference type="Proteomes" id="UP000323393">
    <property type="component" value="Unassembled WGS sequence"/>
</dbReference>
<organism evidence="2 3">
    <name type="scientific">Sutcliffiella horikoshii</name>
    <dbReference type="NCBI Taxonomy" id="79883"/>
    <lineage>
        <taxon>Bacteria</taxon>
        <taxon>Bacillati</taxon>
        <taxon>Bacillota</taxon>
        <taxon>Bacilli</taxon>
        <taxon>Bacillales</taxon>
        <taxon>Bacillaceae</taxon>
        <taxon>Sutcliffiella</taxon>
    </lineage>
</organism>